<evidence type="ECO:0000313" key="1">
    <source>
        <dbReference type="EMBL" id="GAA4803401.1"/>
    </source>
</evidence>
<name>A0ABP9C330_9GAMM</name>
<organism evidence="1 2">
    <name type="scientific">Lysobacter hankyongensis</name>
    <dbReference type="NCBI Taxonomy" id="1176535"/>
    <lineage>
        <taxon>Bacteria</taxon>
        <taxon>Pseudomonadati</taxon>
        <taxon>Pseudomonadota</taxon>
        <taxon>Gammaproteobacteria</taxon>
        <taxon>Lysobacterales</taxon>
        <taxon>Lysobacteraceae</taxon>
        <taxon>Lysobacter</taxon>
    </lineage>
</organism>
<comment type="caution">
    <text evidence="1">The sequence shown here is derived from an EMBL/GenBank/DDBJ whole genome shotgun (WGS) entry which is preliminary data.</text>
</comment>
<evidence type="ECO:0008006" key="3">
    <source>
        <dbReference type="Google" id="ProtNLM"/>
    </source>
</evidence>
<reference evidence="2" key="1">
    <citation type="journal article" date="2019" name="Int. J. Syst. Evol. Microbiol.">
        <title>The Global Catalogue of Microorganisms (GCM) 10K type strain sequencing project: providing services to taxonomists for standard genome sequencing and annotation.</title>
        <authorList>
            <consortium name="The Broad Institute Genomics Platform"/>
            <consortium name="The Broad Institute Genome Sequencing Center for Infectious Disease"/>
            <person name="Wu L."/>
            <person name="Ma J."/>
        </authorList>
    </citation>
    <scope>NUCLEOTIDE SEQUENCE [LARGE SCALE GENOMIC DNA]</scope>
    <source>
        <strain evidence="2">JCM 18204</strain>
    </source>
</reference>
<keyword evidence="2" id="KW-1185">Reference proteome</keyword>
<protein>
    <recommendedName>
        <fullName evidence="3">DUF4347 domain-containing protein</fullName>
    </recommendedName>
</protein>
<evidence type="ECO:0000313" key="2">
    <source>
        <dbReference type="Proteomes" id="UP001499959"/>
    </source>
</evidence>
<proteinExistence type="predicted"/>
<sequence length="197" mass="22203">MLLFYGKPMHNLDDDENLSRFARLAALRSHFFAFKQWPEFAPEKKDTQTHAMAMALKQGTTLGDMSGDAGILVINAHGSAKTFSGLDADQVAADLFALGIEAAGTRELWVAACNSGLQDQRNTRFSPTFTQQLSMRLRERMPGIVVYGPRGILRYGERTMENIGNGQQTLRYGRVYVFDKKDKHEYPFEQGWVRAGY</sequence>
<accession>A0ABP9C330</accession>
<gene>
    <name evidence="1" type="ORF">GCM10023307_32760</name>
</gene>
<dbReference type="EMBL" id="BAABJE010000017">
    <property type="protein sequence ID" value="GAA4803401.1"/>
    <property type="molecule type" value="Genomic_DNA"/>
</dbReference>
<dbReference type="Proteomes" id="UP001499959">
    <property type="component" value="Unassembled WGS sequence"/>
</dbReference>